<protein>
    <recommendedName>
        <fullName evidence="4">HTH lacI-type domain-containing protein</fullName>
    </recommendedName>
</protein>
<keyword evidence="6" id="KW-1185">Reference proteome</keyword>
<dbReference type="GO" id="GO:0003700">
    <property type="term" value="F:DNA-binding transcription factor activity"/>
    <property type="evidence" value="ECO:0007669"/>
    <property type="project" value="TreeGrafter"/>
</dbReference>
<keyword evidence="2" id="KW-0238">DNA-binding</keyword>
<evidence type="ECO:0000313" key="5">
    <source>
        <dbReference type="EMBL" id="MBE0346009.1"/>
    </source>
</evidence>
<reference evidence="5 6" key="1">
    <citation type="submission" date="2015-06" db="EMBL/GenBank/DDBJ databases">
        <title>Genome sequence of Pseudoalteromonas peptidolytica.</title>
        <authorList>
            <person name="Xie B.-B."/>
            <person name="Rong J.-C."/>
            <person name="Qin Q.-L."/>
            <person name="Zhang Y.-Z."/>
        </authorList>
    </citation>
    <scope>NUCLEOTIDE SEQUENCE [LARGE SCALE GENOMIC DNA]</scope>
    <source>
        <strain evidence="5 6">F12-50-A1</strain>
    </source>
</reference>
<dbReference type="Pfam" id="PF13377">
    <property type="entry name" value="Peripla_BP_3"/>
    <property type="match status" value="1"/>
</dbReference>
<dbReference type="SUPFAM" id="SSF47413">
    <property type="entry name" value="lambda repressor-like DNA-binding domains"/>
    <property type="match status" value="1"/>
</dbReference>
<feature type="domain" description="HTH lacI-type" evidence="4">
    <location>
        <begin position="15"/>
        <end position="69"/>
    </location>
</feature>
<dbReference type="InterPro" id="IPR010982">
    <property type="entry name" value="Lambda_DNA-bd_dom_sf"/>
</dbReference>
<keyword evidence="3" id="KW-0804">Transcription</keyword>
<dbReference type="SUPFAM" id="SSF53822">
    <property type="entry name" value="Periplasmic binding protein-like I"/>
    <property type="match status" value="1"/>
</dbReference>
<dbReference type="PROSITE" id="PS50932">
    <property type="entry name" value="HTH_LACI_2"/>
    <property type="match status" value="1"/>
</dbReference>
<dbReference type="Proteomes" id="UP000660708">
    <property type="component" value="Unassembled WGS sequence"/>
</dbReference>
<dbReference type="Gene3D" id="3.40.50.2300">
    <property type="match status" value="2"/>
</dbReference>
<organism evidence="5 6">
    <name type="scientific">Pseudoalteromonas peptidolytica F12-50-A1</name>
    <dbReference type="NCBI Taxonomy" id="1315280"/>
    <lineage>
        <taxon>Bacteria</taxon>
        <taxon>Pseudomonadati</taxon>
        <taxon>Pseudomonadota</taxon>
        <taxon>Gammaproteobacteria</taxon>
        <taxon>Alteromonadales</taxon>
        <taxon>Pseudoalteromonadaceae</taxon>
        <taxon>Pseudoalteromonas</taxon>
    </lineage>
</organism>
<dbReference type="SMART" id="SM00354">
    <property type="entry name" value="HTH_LACI"/>
    <property type="match status" value="1"/>
</dbReference>
<name>A0A8I0T598_9GAMM</name>
<dbReference type="GO" id="GO:0000976">
    <property type="term" value="F:transcription cis-regulatory region binding"/>
    <property type="evidence" value="ECO:0007669"/>
    <property type="project" value="TreeGrafter"/>
</dbReference>
<dbReference type="Gene3D" id="1.10.260.40">
    <property type="entry name" value="lambda repressor-like DNA-binding domains"/>
    <property type="match status" value="1"/>
</dbReference>
<keyword evidence="1" id="KW-0805">Transcription regulation</keyword>
<dbReference type="AlphaFoldDB" id="A0A8I0T598"/>
<evidence type="ECO:0000256" key="3">
    <source>
        <dbReference type="ARBA" id="ARBA00023163"/>
    </source>
</evidence>
<dbReference type="InterPro" id="IPR028082">
    <property type="entry name" value="Peripla_BP_I"/>
</dbReference>
<dbReference type="PROSITE" id="PS00356">
    <property type="entry name" value="HTH_LACI_1"/>
    <property type="match status" value="1"/>
</dbReference>
<comment type="caution">
    <text evidence="5">The sequence shown here is derived from an EMBL/GenBank/DDBJ whole genome shotgun (WGS) entry which is preliminary data.</text>
</comment>
<dbReference type="EMBL" id="AQHF01000020">
    <property type="protein sequence ID" value="MBE0346009.1"/>
    <property type="molecule type" value="Genomic_DNA"/>
</dbReference>
<dbReference type="InterPro" id="IPR000843">
    <property type="entry name" value="HTH_LacI"/>
</dbReference>
<dbReference type="CDD" id="cd01392">
    <property type="entry name" value="HTH_LacI"/>
    <property type="match status" value="1"/>
</dbReference>
<proteinExistence type="predicted"/>
<evidence type="ECO:0000313" key="6">
    <source>
        <dbReference type="Proteomes" id="UP000660708"/>
    </source>
</evidence>
<evidence type="ECO:0000256" key="1">
    <source>
        <dbReference type="ARBA" id="ARBA00023015"/>
    </source>
</evidence>
<gene>
    <name evidence="5" type="ORF">PPEP_a1012</name>
</gene>
<dbReference type="PANTHER" id="PTHR30146:SF120">
    <property type="entry name" value="ALANINE RACEMASE"/>
    <property type="match status" value="1"/>
</dbReference>
<accession>A0A8I0T598</accession>
<evidence type="ECO:0000259" key="4">
    <source>
        <dbReference type="PROSITE" id="PS50932"/>
    </source>
</evidence>
<dbReference type="Pfam" id="PF00356">
    <property type="entry name" value="LacI"/>
    <property type="match status" value="1"/>
</dbReference>
<evidence type="ECO:0000256" key="2">
    <source>
        <dbReference type="ARBA" id="ARBA00023125"/>
    </source>
</evidence>
<dbReference type="PANTHER" id="PTHR30146">
    <property type="entry name" value="LACI-RELATED TRANSCRIPTIONAL REPRESSOR"/>
    <property type="match status" value="1"/>
</dbReference>
<sequence length="342" mass="36936">MNCMSKGICLASTQLKLSDLAKLAGVSTSTASRALNDNPLIKKETRERIQALAKEHHFSINAAASRLRMQKTKVIAVIINLEAETKQSVDDPFLLKVVSDINRAVNRQGYELLLSNSHMAGEDWHGYFISGRRADGVIVVGQGKEQAKIELAAKAGTPIVVWGDPKTSANYPIVGSDNFVGGLTATEHLIAKGASKLLFMGDPAHAELGERYRGFCHGVEKADVTAKLVRIDITSEAAYASINTLLRENGLTFDGIFACSDMVALGALKALKERYVSVPNDVKIIGFDDIAMAQISFPALTTIKQDTHAAAQLLVEKLLIQLSGKMCESQEVPSSLLIRQSS</sequence>
<dbReference type="InterPro" id="IPR046335">
    <property type="entry name" value="LacI/GalR-like_sensor"/>
</dbReference>